<name>G0WCH6_NAUDC</name>
<evidence type="ECO:0000313" key="2">
    <source>
        <dbReference type="EMBL" id="CCD25487.1"/>
    </source>
</evidence>
<accession>G0WCH6</accession>
<dbReference type="KEGG" id="ndi:NDAI_0F01680"/>
<dbReference type="AlphaFoldDB" id="G0WCH6"/>
<dbReference type="EMBL" id="HE580272">
    <property type="protein sequence ID" value="CCD25487.1"/>
    <property type="molecule type" value="Genomic_DNA"/>
</dbReference>
<dbReference type="GeneID" id="11496825"/>
<sequence length="112" mass="11510">MNGVGKLGPAVREVCSEIGLPNQVDPNNNGVIEITIPRGISPPSNWLGSEMNNPAAPSGQQNGAGEAPAAYSNYNNPVMVPGHGSIQGAGQQKEEGGLLASLLKLFCLCLQS</sequence>
<evidence type="ECO:0000313" key="3">
    <source>
        <dbReference type="Proteomes" id="UP000000689"/>
    </source>
</evidence>
<dbReference type="RefSeq" id="XP_003670730.1">
    <property type="nucleotide sequence ID" value="XM_003670682.1"/>
</dbReference>
<keyword evidence="3" id="KW-1185">Reference proteome</keyword>
<protein>
    <submittedName>
        <fullName evidence="2">Uncharacterized protein</fullName>
    </submittedName>
</protein>
<proteinExistence type="predicted"/>
<gene>
    <name evidence="2" type="primary">NDAI0F01680</name>
    <name evidence="2" type="ordered locus">NDAI_0F01680</name>
</gene>
<evidence type="ECO:0000256" key="1">
    <source>
        <dbReference type="SAM" id="MobiDB-lite"/>
    </source>
</evidence>
<feature type="region of interest" description="Disordered" evidence="1">
    <location>
        <begin position="43"/>
        <end position="72"/>
    </location>
</feature>
<reference evidence="2 3" key="1">
    <citation type="journal article" date="2011" name="Proc. Natl. Acad. Sci. U.S.A.">
        <title>Evolutionary erosion of yeast sex chromosomes by mating-type switching accidents.</title>
        <authorList>
            <person name="Gordon J.L."/>
            <person name="Armisen D."/>
            <person name="Proux-Wera E."/>
            <person name="Oheigeartaigh S.S."/>
            <person name="Byrne K.P."/>
            <person name="Wolfe K.H."/>
        </authorList>
    </citation>
    <scope>NUCLEOTIDE SEQUENCE [LARGE SCALE GENOMIC DNA]</scope>
    <source>
        <strain evidence="3">ATCC 10597 / BCRC 20456 / CBS 421 / NBRC 0211 / NRRL Y-12639</strain>
    </source>
</reference>
<dbReference type="OrthoDB" id="3231855at2759"/>
<organism evidence="2 3">
    <name type="scientific">Naumovozyma dairenensis (strain ATCC 10597 / BCRC 20456 / CBS 421 / NBRC 0211 / NRRL Y-12639)</name>
    <name type="common">Saccharomyces dairenensis</name>
    <dbReference type="NCBI Taxonomy" id="1071378"/>
    <lineage>
        <taxon>Eukaryota</taxon>
        <taxon>Fungi</taxon>
        <taxon>Dikarya</taxon>
        <taxon>Ascomycota</taxon>
        <taxon>Saccharomycotina</taxon>
        <taxon>Saccharomycetes</taxon>
        <taxon>Saccharomycetales</taxon>
        <taxon>Saccharomycetaceae</taxon>
        <taxon>Naumovozyma</taxon>
    </lineage>
</organism>
<dbReference type="HOGENOM" id="CLU_2146519_0_0_1"/>
<dbReference type="Proteomes" id="UP000000689">
    <property type="component" value="Chromosome 6"/>
</dbReference>
<feature type="compositionally biased region" description="Polar residues" evidence="1">
    <location>
        <begin position="43"/>
        <end position="52"/>
    </location>
</feature>